<dbReference type="EMBL" id="CP016268">
    <property type="protein sequence ID" value="ANO51298.1"/>
    <property type="molecule type" value="Genomic_DNA"/>
</dbReference>
<evidence type="ECO:0000313" key="7">
    <source>
        <dbReference type="EMBL" id="ANO51298.1"/>
    </source>
</evidence>
<proteinExistence type="inferred from homology"/>
<comment type="subcellular location">
    <subcellularLocation>
        <location evidence="5">Cell inner membrane</location>
        <topology evidence="5">Multi-pass membrane protein</topology>
    </subcellularLocation>
    <subcellularLocation>
        <location evidence="1">Membrane</location>
        <topology evidence="1">Multi-pass membrane protein</topology>
    </subcellularLocation>
</comment>
<dbReference type="KEGG" id="woc:BA177_08865"/>
<dbReference type="Proteomes" id="UP000092695">
    <property type="component" value="Chromosome"/>
</dbReference>
<dbReference type="OrthoDB" id="8988363at2"/>
<name>A0A193LFQ5_9GAMM</name>
<keyword evidence="5" id="KW-0813">Transport</keyword>
<feature type="domain" description="ABC transmembrane type-2" evidence="6">
    <location>
        <begin position="110"/>
        <end position="335"/>
    </location>
</feature>
<evidence type="ECO:0000259" key="6">
    <source>
        <dbReference type="PROSITE" id="PS51012"/>
    </source>
</evidence>
<feature type="transmembrane region" description="Helical" evidence="5">
    <location>
        <begin position="256"/>
        <end position="274"/>
    </location>
</feature>
<dbReference type="PROSITE" id="PS51012">
    <property type="entry name" value="ABC_TM2"/>
    <property type="match status" value="1"/>
</dbReference>
<accession>A0A193LFQ5</accession>
<keyword evidence="4 5" id="KW-0472">Membrane</keyword>
<evidence type="ECO:0000256" key="1">
    <source>
        <dbReference type="ARBA" id="ARBA00004141"/>
    </source>
</evidence>
<keyword evidence="5" id="KW-1003">Cell membrane</keyword>
<feature type="transmembrane region" description="Helical" evidence="5">
    <location>
        <begin position="187"/>
        <end position="213"/>
    </location>
</feature>
<dbReference type="PANTHER" id="PTHR43027:SF2">
    <property type="entry name" value="TRANSPORT PERMEASE PROTEIN"/>
    <property type="match status" value="1"/>
</dbReference>
<organism evidence="7 8">
    <name type="scientific">Woeseia oceani</name>
    <dbReference type="NCBI Taxonomy" id="1548547"/>
    <lineage>
        <taxon>Bacteria</taxon>
        <taxon>Pseudomonadati</taxon>
        <taxon>Pseudomonadota</taxon>
        <taxon>Gammaproteobacteria</taxon>
        <taxon>Woeseiales</taxon>
        <taxon>Woeseiaceae</taxon>
        <taxon>Woeseia</taxon>
    </lineage>
</organism>
<dbReference type="AlphaFoldDB" id="A0A193LFQ5"/>
<dbReference type="GO" id="GO:0005886">
    <property type="term" value="C:plasma membrane"/>
    <property type="evidence" value="ECO:0007669"/>
    <property type="project" value="UniProtKB-SubCell"/>
</dbReference>
<keyword evidence="8" id="KW-1185">Reference proteome</keyword>
<feature type="transmembrane region" description="Helical" evidence="5">
    <location>
        <begin position="312"/>
        <end position="334"/>
    </location>
</feature>
<evidence type="ECO:0000256" key="4">
    <source>
        <dbReference type="ARBA" id="ARBA00023136"/>
    </source>
</evidence>
<keyword evidence="2 5" id="KW-0812">Transmembrane</keyword>
<evidence type="ECO:0000256" key="5">
    <source>
        <dbReference type="RuleBase" id="RU361157"/>
    </source>
</evidence>
<dbReference type="RefSeq" id="WP_068615515.1">
    <property type="nucleotide sequence ID" value="NZ_CP016268.1"/>
</dbReference>
<dbReference type="InterPro" id="IPR052902">
    <property type="entry name" value="ABC-2_transporter"/>
</dbReference>
<dbReference type="GO" id="GO:0140359">
    <property type="term" value="F:ABC-type transporter activity"/>
    <property type="evidence" value="ECO:0007669"/>
    <property type="project" value="InterPro"/>
</dbReference>
<dbReference type="PANTHER" id="PTHR43027">
    <property type="entry name" value="DOXORUBICIN RESISTANCE ABC TRANSPORTER PERMEASE PROTEIN DRRC-RELATED"/>
    <property type="match status" value="1"/>
</dbReference>
<feature type="transmembrane region" description="Helical" evidence="5">
    <location>
        <begin position="143"/>
        <end position="166"/>
    </location>
</feature>
<dbReference type="InterPro" id="IPR047817">
    <property type="entry name" value="ABC2_TM_bact-type"/>
</dbReference>
<reference evidence="7 8" key="1">
    <citation type="submission" date="2016-06" db="EMBL/GenBank/DDBJ databases">
        <title>Complete genome sequence of a deep-branching marine Gamma Proteobacterium Woeseia oceani type strain XK5.</title>
        <authorList>
            <person name="Mu D."/>
            <person name="Du Z."/>
        </authorList>
    </citation>
    <scope>NUCLEOTIDE SEQUENCE [LARGE SCALE GENOMIC DNA]</scope>
    <source>
        <strain evidence="7 8">XK5</strain>
    </source>
</reference>
<keyword evidence="3 5" id="KW-1133">Transmembrane helix</keyword>
<gene>
    <name evidence="7" type="ORF">BA177_08865</name>
</gene>
<feature type="transmembrane region" description="Helical" evidence="5">
    <location>
        <begin position="21"/>
        <end position="41"/>
    </location>
</feature>
<dbReference type="STRING" id="1548547.BA177_08865"/>
<evidence type="ECO:0000256" key="2">
    <source>
        <dbReference type="ARBA" id="ARBA00022692"/>
    </source>
</evidence>
<dbReference type="Pfam" id="PF01061">
    <property type="entry name" value="ABC2_membrane"/>
    <property type="match status" value="1"/>
</dbReference>
<evidence type="ECO:0000256" key="3">
    <source>
        <dbReference type="ARBA" id="ARBA00022989"/>
    </source>
</evidence>
<protein>
    <recommendedName>
        <fullName evidence="5">Transport permease protein</fullName>
    </recommendedName>
</protein>
<evidence type="ECO:0000313" key="8">
    <source>
        <dbReference type="Proteomes" id="UP000092695"/>
    </source>
</evidence>
<sequence length="337" mass="37044">MLNRIYAIFRARNLEFVRDRGTLSWNLILPLGLVFGLSFIFGAEQQSEFTVGVIPGAASIQPGTEVFLQTRYVDFVDIADQAAGERKVARHQLDLLIRPGTITEYWVNPESPRGYFAERILLQANPEARRQSIAGAPVRYVDWVLPGILGMNMMFSCLFGVGYVVVRYRKNGFLKRLRATPLRAIEFVIAQIASRLVLIMSITVFIYVGTAFFLDTRMGGSHATLFLIATTGAVSLVSLGLLVAARVTSEELAGGLLNMVSWPMMLLSGVWFSLEAAAPWVQAVAQIFPLTHVLAAARAVMIDGASLADVALSLLVLLFMSAVFLGLAAALFRWRPN</sequence>
<comment type="similarity">
    <text evidence="5">Belongs to the ABC-2 integral membrane protein family.</text>
</comment>
<dbReference type="InterPro" id="IPR013525">
    <property type="entry name" value="ABC2_TM"/>
</dbReference>
<feature type="transmembrane region" description="Helical" evidence="5">
    <location>
        <begin position="225"/>
        <end position="244"/>
    </location>
</feature>